<feature type="transmembrane region" description="Helical" evidence="1">
    <location>
        <begin position="342"/>
        <end position="365"/>
    </location>
</feature>
<keyword evidence="1" id="KW-0472">Membrane</keyword>
<feature type="transmembrane region" description="Helical" evidence="1">
    <location>
        <begin position="142"/>
        <end position="167"/>
    </location>
</feature>
<dbReference type="SUPFAM" id="SSF103473">
    <property type="entry name" value="MFS general substrate transporter"/>
    <property type="match status" value="1"/>
</dbReference>
<gene>
    <name evidence="2" type="ORF">K1Y72_00535</name>
</gene>
<feature type="transmembrane region" description="Helical" evidence="1">
    <location>
        <begin position="308"/>
        <end position="330"/>
    </location>
</feature>
<evidence type="ECO:0000313" key="3">
    <source>
        <dbReference type="Proteomes" id="UP000774570"/>
    </source>
</evidence>
<reference evidence="2 3" key="1">
    <citation type="submission" date="2021-07" db="EMBL/GenBank/DDBJ databases">
        <title>Actinomadura sp. PM05-2 isolated from lichen.</title>
        <authorList>
            <person name="Somphong A."/>
            <person name="Phongsopitanun W."/>
            <person name="Tanasupawat S."/>
            <person name="Peongsungnone V."/>
        </authorList>
    </citation>
    <scope>NUCLEOTIDE SEQUENCE [LARGE SCALE GENOMIC DNA]</scope>
    <source>
        <strain evidence="2 3">PM05-2</strain>
    </source>
</reference>
<dbReference type="PANTHER" id="PTHR23542:SF1">
    <property type="entry name" value="MAJOR FACILITATOR SUPERFAMILY (MFS) PROFILE DOMAIN-CONTAINING PROTEIN"/>
    <property type="match status" value="1"/>
</dbReference>
<evidence type="ECO:0000313" key="2">
    <source>
        <dbReference type="EMBL" id="MBW8480833.1"/>
    </source>
</evidence>
<comment type="caution">
    <text evidence="2">The sequence shown here is derived from an EMBL/GenBank/DDBJ whole genome shotgun (WGS) entry which is preliminary data.</text>
</comment>
<protein>
    <recommendedName>
        <fullName evidence="4">MFS transporter</fullName>
    </recommendedName>
</protein>
<keyword evidence="3" id="KW-1185">Reference proteome</keyword>
<dbReference type="RefSeq" id="WP_220162124.1">
    <property type="nucleotide sequence ID" value="NZ_JAIBOA010000001.1"/>
</dbReference>
<dbReference type="EMBL" id="JAIBOA010000001">
    <property type="protein sequence ID" value="MBW8480833.1"/>
    <property type="molecule type" value="Genomic_DNA"/>
</dbReference>
<feature type="transmembrane region" description="Helical" evidence="1">
    <location>
        <begin position="285"/>
        <end position="302"/>
    </location>
</feature>
<feature type="transmembrane region" description="Helical" evidence="1">
    <location>
        <begin position="105"/>
        <end position="130"/>
    </location>
</feature>
<proteinExistence type="predicted"/>
<dbReference type="Pfam" id="PF07690">
    <property type="entry name" value="MFS_1"/>
    <property type="match status" value="1"/>
</dbReference>
<dbReference type="InterPro" id="IPR036259">
    <property type="entry name" value="MFS_trans_sf"/>
</dbReference>
<feature type="transmembrane region" description="Helical" evidence="1">
    <location>
        <begin position="44"/>
        <end position="66"/>
    </location>
</feature>
<feature type="transmembrane region" description="Helical" evidence="1">
    <location>
        <begin position="253"/>
        <end position="273"/>
    </location>
</feature>
<accession>A0ABS7FMP7</accession>
<evidence type="ECO:0008006" key="4">
    <source>
        <dbReference type="Google" id="ProtNLM"/>
    </source>
</evidence>
<evidence type="ECO:0000256" key="1">
    <source>
        <dbReference type="SAM" id="Phobius"/>
    </source>
</evidence>
<feature type="transmembrane region" description="Helical" evidence="1">
    <location>
        <begin position="173"/>
        <end position="191"/>
    </location>
</feature>
<feature type="transmembrane region" description="Helical" evidence="1">
    <location>
        <begin position="78"/>
        <end position="99"/>
    </location>
</feature>
<dbReference type="Proteomes" id="UP000774570">
    <property type="component" value="Unassembled WGS sequence"/>
</dbReference>
<feature type="transmembrane region" description="Helical" evidence="1">
    <location>
        <begin position="371"/>
        <end position="390"/>
    </location>
</feature>
<dbReference type="Gene3D" id="1.20.1250.20">
    <property type="entry name" value="MFS general substrate transporter like domains"/>
    <property type="match status" value="2"/>
</dbReference>
<sequence>MRHYVAVWRMPGAPLLLVAGVLARLGLGVTPLALLLLVEQATGRYTPAGVAAGAYALAGALVSPAAGRWADRFGSAPVLVACAVAHPLGLVALLAAAGSGAMPPIWAAAAFAGATYPPLTAAVRGAWIGLTEAGTGRAHLRTAALAVETSLFELVFVAGPLLVAIVVLVASPAAAVAGSAAATLAGTLALARGSAIRGQGAAPAGTGTRGAGALAVPGFVAVLACAGCLGLAFGTVGVAVPAYAGRHADGGGLAGVLLAVWGLGSGLGGLGYGLLSPRAPLPRQLARLLGAVALTTAALAVMPGPAALGAALAVAGVAIAPTLTVYTAVTGRIVPPGMRNEAGTWLVTVPVAANAAGGAVAGLVVDRPGGTPYAFLLAAAAVAAAVLVAAPPAGPIARADAAAAARAAGEDARG</sequence>
<name>A0ABS7FMP7_9ACTN</name>
<keyword evidence="1" id="KW-1133">Transmembrane helix</keyword>
<feature type="transmembrane region" description="Helical" evidence="1">
    <location>
        <begin position="212"/>
        <end position="233"/>
    </location>
</feature>
<dbReference type="PANTHER" id="PTHR23542">
    <property type="match status" value="1"/>
</dbReference>
<keyword evidence="1" id="KW-0812">Transmembrane</keyword>
<organism evidence="2 3">
    <name type="scientific">Actinomadura parmotrematis</name>
    <dbReference type="NCBI Taxonomy" id="2864039"/>
    <lineage>
        <taxon>Bacteria</taxon>
        <taxon>Bacillati</taxon>
        <taxon>Actinomycetota</taxon>
        <taxon>Actinomycetes</taxon>
        <taxon>Streptosporangiales</taxon>
        <taxon>Thermomonosporaceae</taxon>
        <taxon>Actinomadura</taxon>
    </lineage>
</organism>
<dbReference type="InterPro" id="IPR011701">
    <property type="entry name" value="MFS"/>
</dbReference>